<dbReference type="CDD" id="cd05387">
    <property type="entry name" value="BY-kinase"/>
    <property type="match status" value="1"/>
</dbReference>
<evidence type="ECO:0000256" key="6">
    <source>
        <dbReference type="ARBA" id="ARBA00022840"/>
    </source>
</evidence>
<dbReference type="SUPFAM" id="SSF52540">
    <property type="entry name" value="P-loop containing nucleoside triphosphate hydrolases"/>
    <property type="match status" value="1"/>
</dbReference>
<dbReference type="InterPro" id="IPR032807">
    <property type="entry name" value="GNVR"/>
</dbReference>
<dbReference type="AlphaFoldDB" id="A0A4U1CB29"/>
<dbReference type="PANTHER" id="PTHR32309">
    <property type="entry name" value="TYROSINE-PROTEIN KINASE"/>
    <property type="match status" value="1"/>
</dbReference>
<dbReference type="PANTHER" id="PTHR32309:SF13">
    <property type="entry name" value="FERRIC ENTEROBACTIN TRANSPORT PROTEIN FEPE"/>
    <property type="match status" value="1"/>
</dbReference>
<evidence type="ECO:0000259" key="11">
    <source>
        <dbReference type="Pfam" id="PF13614"/>
    </source>
</evidence>
<keyword evidence="4" id="KW-0547">Nucleotide-binding</keyword>
<comment type="catalytic activity">
    <reaction evidence="8">
        <text>L-tyrosyl-[protein] + ATP = O-phospho-L-tyrosyl-[protein] + ADP + H(+)</text>
        <dbReference type="Rhea" id="RHEA:10596"/>
        <dbReference type="Rhea" id="RHEA-COMP:10136"/>
        <dbReference type="Rhea" id="RHEA-COMP:20101"/>
        <dbReference type="ChEBI" id="CHEBI:15378"/>
        <dbReference type="ChEBI" id="CHEBI:30616"/>
        <dbReference type="ChEBI" id="CHEBI:46858"/>
        <dbReference type="ChEBI" id="CHEBI:61978"/>
        <dbReference type="ChEBI" id="CHEBI:456216"/>
        <dbReference type="EC" id="2.7.10.2"/>
    </reaction>
</comment>
<evidence type="ECO:0000256" key="4">
    <source>
        <dbReference type="ARBA" id="ARBA00022741"/>
    </source>
</evidence>
<proteinExistence type="inferred from homology"/>
<feature type="coiled-coil region" evidence="9">
    <location>
        <begin position="354"/>
        <end position="417"/>
    </location>
</feature>
<reference evidence="13 14" key="1">
    <citation type="submission" date="2019-04" db="EMBL/GenBank/DDBJ databases">
        <title>Pedobacter sp. RP-3-15 sp. nov., isolated from Arctic soil.</title>
        <authorList>
            <person name="Dahal R.H."/>
            <person name="Kim D.-U."/>
        </authorList>
    </citation>
    <scope>NUCLEOTIDE SEQUENCE [LARGE SCALE GENOMIC DNA]</scope>
    <source>
        <strain evidence="13 14">RP-3-15</strain>
    </source>
</reference>
<feature type="domain" description="Tyrosine-protein kinase G-rich" evidence="12">
    <location>
        <begin position="432"/>
        <end position="510"/>
    </location>
</feature>
<dbReference type="NCBIfam" id="TIGR01007">
    <property type="entry name" value="eps_fam"/>
    <property type="match status" value="1"/>
</dbReference>
<evidence type="ECO:0000256" key="10">
    <source>
        <dbReference type="SAM" id="Phobius"/>
    </source>
</evidence>
<keyword evidence="10" id="KW-0812">Transmembrane</keyword>
<dbReference type="InterPro" id="IPR027417">
    <property type="entry name" value="P-loop_NTPase"/>
</dbReference>
<dbReference type="EC" id="2.7.10.2" evidence="2"/>
<keyword evidence="7" id="KW-0829">Tyrosine-protein kinase</keyword>
<evidence type="ECO:0000256" key="5">
    <source>
        <dbReference type="ARBA" id="ARBA00022777"/>
    </source>
</evidence>
<gene>
    <name evidence="13" type="ORF">FA047_19295</name>
</gene>
<evidence type="ECO:0000256" key="9">
    <source>
        <dbReference type="SAM" id="Coils"/>
    </source>
</evidence>
<dbReference type="InterPro" id="IPR005702">
    <property type="entry name" value="Wzc-like_C"/>
</dbReference>
<keyword evidence="10" id="KW-1133">Transmembrane helix</keyword>
<keyword evidence="6" id="KW-0067">ATP-binding</keyword>
<keyword evidence="9" id="KW-0175">Coiled coil</keyword>
<dbReference type="Proteomes" id="UP000307244">
    <property type="component" value="Unassembled WGS sequence"/>
</dbReference>
<dbReference type="GO" id="GO:0005524">
    <property type="term" value="F:ATP binding"/>
    <property type="evidence" value="ECO:0007669"/>
    <property type="project" value="UniProtKB-KW"/>
</dbReference>
<dbReference type="EMBL" id="SWBQ01000007">
    <property type="protein sequence ID" value="TKC03709.1"/>
    <property type="molecule type" value="Genomic_DNA"/>
</dbReference>
<dbReference type="Gene3D" id="3.40.50.300">
    <property type="entry name" value="P-loop containing nucleotide triphosphate hydrolases"/>
    <property type="match status" value="1"/>
</dbReference>
<evidence type="ECO:0000313" key="14">
    <source>
        <dbReference type="Proteomes" id="UP000307244"/>
    </source>
</evidence>
<feature type="domain" description="AAA" evidence="11">
    <location>
        <begin position="583"/>
        <end position="702"/>
    </location>
</feature>
<evidence type="ECO:0000256" key="2">
    <source>
        <dbReference type="ARBA" id="ARBA00011903"/>
    </source>
</evidence>
<keyword evidence="10" id="KW-0472">Membrane</keyword>
<evidence type="ECO:0000256" key="7">
    <source>
        <dbReference type="ARBA" id="ARBA00023137"/>
    </source>
</evidence>
<protein>
    <recommendedName>
        <fullName evidence="2">non-specific protein-tyrosine kinase</fullName>
        <ecNumber evidence="2">2.7.10.2</ecNumber>
    </recommendedName>
</protein>
<feature type="transmembrane region" description="Helical" evidence="10">
    <location>
        <begin position="489"/>
        <end position="507"/>
    </location>
</feature>
<evidence type="ECO:0000256" key="1">
    <source>
        <dbReference type="ARBA" id="ARBA00007316"/>
    </source>
</evidence>
<dbReference type="Pfam" id="PF13614">
    <property type="entry name" value="AAA_31"/>
    <property type="match status" value="1"/>
</dbReference>
<evidence type="ECO:0000313" key="13">
    <source>
        <dbReference type="EMBL" id="TKC03709.1"/>
    </source>
</evidence>
<keyword evidence="14" id="KW-1185">Reference proteome</keyword>
<evidence type="ECO:0000259" key="12">
    <source>
        <dbReference type="Pfam" id="PF13807"/>
    </source>
</evidence>
<keyword evidence="5 13" id="KW-0418">Kinase</keyword>
<organism evidence="13 14">
    <name type="scientific">Pedobacter frigoris</name>
    <dbReference type="NCBI Taxonomy" id="2571272"/>
    <lineage>
        <taxon>Bacteria</taxon>
        <taxon>Pseudomonadati</taxon>
        <taxon>Bacteroidota</taxon>
        <taxon>Sphingobacteriia</taxon>
        <taxon>Sphingobacteriales</taxon>
        <taxon>Sphingobacteriaceae</taxon>
        <taxon>Pedobacter</taxon>
    </lineage>
</organism>
<feature type="transmembrane region" description="Helical" evidence="10">
    <location>
        <begin position="21"/>
        <end position="43"/>
    </location>
</feature>
<evidence type="ECO:0000256" key="3">
    <source>
        <dbReference type="ARBA" id="ARBA00022679"/>
    </source>
</evidence>
<dbReference type="GO" id="GO:0004715">
    <property type="term" value="F:non-membrane spanning protein tyrosine kinase activity"/>
    <property type="evidence" value="ECO:0007669"/>
    <property type="project" value="UniProtKB-EC"/>
</dbReference>
<comment type="similarity">
    <text evidence="1">Belongs to the CpsD/CapB family.</text>
</comment>
<dbReference type="InterPro" id="IPR050445">
    <property type="entry name" value="Bact_polysacc_biosynth/exp"/>
</dbReference>
<name>A0A4U1CB29_9SPHI</name>
<sequence>MSFNQQSIMKRPDLKDQIMKYFKYWYLFLITLLLSLGGAYLYLQITVPQYKVTSTLLIQDDAKGDGILKGTAFSDLNMFRSSRTVDNEMEVLRSKDLIYEVLNDLALQVRYSKKLPLRSKELYGDSLTFKILVNSIKDGAYAKKNLSVQILDDEKLLFKEGSKEYIYRFNQAIVRPEFNITIVKGPAFKLSGKSVEVAFVNLRRLAEVYSASQLIVMPVVKDANTIVLSLMDAVPQRGIDILERLIETYNMENVSNKNIMAMNTIKFIDGKLSYLSKDLSGVEQDVEDYKKFNRVTELSTNAQMDLQSSGEYDQQLASSEVQLGLVQSMISYLTGSESKYELVPTTLGLKDPTLQNLTDRYNNLQIERQRLLRTNQAGNPLVINITEQLSGLKSNLLENLTVIRKGLRLEKNNLNRKSAMYAARLRSVPVLEKGLLERSREQSVKTTLYHYLLQKREETELSLSATIPTSQVIDKPAYVSIPAKPKVQIIYLMSFVLGLIIPASVIYTRNKLNNKVKDIYDVEYLTGGARILGELSHKGIGESIVVHKDKSTTISELFRFIRSNLHFMDTNKSNQVMLVTSSTKGEGKTFFSVNLGITLSLIEKKVVMLEFDLRKPDMLNSMKMTSEIGLSDYLTSESLTVDDILVQSPTSSNLSVIGCGKIPENPGELLMSNRLNILFHELRKRFDYIIVDTSPVGRVADAFSLAEFADASIYVVRYNFTNKTELGIFEDICENHKLINPMLVFNDAKKENRNVYRYGRYAYSA</sequence>
<comment type="caution">
    <text evidence="13">The sequence shown here is derived from an EMBL/GenBank/DDBJ whole genome shotgun (WGS) entry which is preliminary data.</text>
</comment>
<keyword evidence="3 13" id="KW-0808">Transferase</keyword>
<accession>A0A4U1CB29</accession>
<dbReference type="Pfam" id="PF13807">
    <property type="entry name" value="GNVR"/>
    <property type="match status" value="1"/>
</dbReference>
<dbReference type="GO" id="GO:0005886">
    <property type="term" value="C:plasma membrane"/>
    <property type="evidence" value="ECO:0007669"/>
    <property type="project" value="TreeGrafter"/>
</dbReference>
<dbReference type="InterPro" id="IPR025669">
    <property type="entry name" value="AAA_dom"/>
</dbReference>
<evidence type="ECO:0000256" key="8">
    <source>
        <dbReference type="ARBA" id="ARBA00051245"/>
    </source>
</evidence>
<dbReference type="OrthoDB" id="9794577at2"/>